<organism evidence="2 3">
    <name type="scientific">Spiroplasma chinense</name>
    <dbReference type="NCBI Taxonomy" id="216932"/>
    <lineage>
        <taxon>Bacteria</taxon>
        <taxon>Bacillati</taxon>
        <taxon>Mycoplasmatota</taxon>
        <taxon>Mollicutes</taxon>
        <taxon>Entomoplasmatales</taxon>
        <taxon>Spiroplasmataceae</taxon>
        <taxon>Spiroplasma</taxon>
    </lineage>
</organism>
<protein>
    <recommendedName>
        <fullName evidence="1">SprT-like domain-containing protein</fullName>
    </recommendedName>
</protein>
<keyword evidence="3" id="KW-1185">Reference proteome</keyword>
<proteinExistence type="predicted"/>
<sequence length="202" mass="23550">MEKIKIDELILELTSAHRQISRLCFSNELKPVKISIAQNSRSRSKLTLGDFRGNSGYVDGDMQITIWTLCLNGDPFQLLETLMHEMVHQINHQNNIKDCENNQRHNKKFKEAALRAGLLVERDENPNRGFTNTKLSETLKALLREKLDLNWEVLKLKHYDALYYEPINYKRRRTYTCKGCGLVITNSRVLRLKCLDCDLELV</sequence>
<dbReference type="KEGG" id="schi:SCHIN_v1c06860"/>
<dbReference type="Pfam" id="PF10263">
    <property type="entry name" value="SprT-like"/>
    <property type="match status" value="1"/>
</dbReference>
<reference evidence="2 3" key="1">
    <citation type="submission" date="2019-08" db="EMBL/GenBank/DDBJ databases">
        <title>Complete genome sequence of Spiroplasma chinense CCH (DSM 19755).</title>
        <authorList>
            <person name="Shen H.-Y."/>
            <person name="Lin Y.-C."/>
            <person name="Chou L."/>
            <person name="Kuo C.-H."/>
        </authorList>
    </citation>
    <scope>NUCLEOTIDE SEQUENCE [LARGE SCALE GENOMIC DNA]</scope>
    <source>
        <strain evidence="2 3">CCH</strain>
    </source>
</reference>
<feature type="domain" description="SprT-like" evidence="1">
    <location>
        <begin position="17"/>
        <end position="117"/>
    </location>
</feature>
<dbReference type="GO" id="GO:0006950">
    <property type="term" value="P:response to stress"/>
    <property type="evidence" value="ECO:0007669"/>
    <property type="project" value="UniProtKB-ARBA"/>
</dbReference>
<dbReference type="AlphaFoldDB" id="A0A5B9Y521"/>
<accession>A0A5B9Y521</accession>
<evidence type="ECO:0000313" key="2">
    <source>
        <dbReference type="EMBL" id="QEH61883.1"/>
    </source>
</evidence>
<dbReference type="Proteomes" id="UP000323144">
    <property type="component" value="Chromosome"/>
</dbReference>
<evidence type="ECO:0000313" key="3">
    <source>
        <dbReference type="Proteomes" id="UP000323144"/>
    </source>
</evidence>
<dbReference type="RefSeq" id="WP_166508262.1">
    <property type="nucleotide sequence ID" value="NZ_CP043026.1"/>
</dbReference>
<evidence type="ECO:0000259" key="1">
    <source>
        <dbReference type="Pfam" id="PF10263"/>
    </source>
</evidence>
<gene>
    <name evidence="2" type="ORF">SCHIN_v1c06860</name>
</gene>
<dbReference type="InterPro" id="IPR006640">
    <property type="entry name" value="SprT-like_domain"/>
</dbReference>
<dbReference type="EMBL" id="CP043026">
    <property type="protein sequence ID" value="QEH61883.1"/>
    <property type="molecule type" value="Genomic_DNA"/>
</dbReference>
<name>A0A5B9Y521_9MOLU</name>